<comment type="caution">
    <text evidence="3">The sequence shown here is derived from an EMBL/GenBank/DDBJ whole genome shotgun (WGS) entry which is preliminary data.</text>
</comment>
<feature type="transmembrane region" description="Helical" evidence="1">
    <location>
        <begin position="84"/>
        <end position="102"/>
    </location>
</feature>
<keyword evidence="1" id="KW-1133">Transmembrane helix</keyword>
<sequence>MNAIAACALIALIGVLSAMSVCAPAVLTGNKFLQGFINHELIATLGVIMSITIASASQIHLALNQIEERRNMLYFSEARREIAQSSYLLITFFLVAIILMFLKEEAGDIRVQSFIIGLSLTVLAAYIIVLYDIVASVFAIGPILPTRQSAAAEEEAIEEPAKAGIH</sequence>
<keyword evidence="2" id="KW-0732">Signal</keyword>
<evidence type="ECO:0000313" key="3">
    <source>
        <dbReference type="EMBL" id="MDQ2106633.1"/>
    </source>
</evidence>
<keyword evidence="1" id="KW-0812">Transmembrane</keyword>
<evidence type="ECO:0000256" key="2">
    <source>
        <dbReference type="SAM" id="SignalP"/>
    </source>
</evidence>
<protein>
    <submittedName>
        <fullName evidence="3">Uncharacterized protein</fullName>
    </submittedName>
</protein>
<dbReference type="Proteomes" id="UP001227317">
    <property type="component" value="Unassembled WGS sequence"/>
</dbReference>
<feature type="transmembrane region" description="Helical" evidence="1">
    <location>
        <begin position="42"/>
        <end position="63"/>
    </location>
</feature>
<accession>A0ABU0WQW1</accession>
<feature type="chain" id="PRO_5046510202" evidence="2">
    <location>
        <begin position="24"/>
        <end position="166"/>
    </location>
</feature>
<organism evidence="3 4">
    <name type="scientific">Azospirillum isscasi</name>
    <dbReference type="NCBI Taxonomy" id="3053926"/>
    <lineage>
        <taxon>Bacteria</taxon>
        <taxon>Pseudomonadati</taxon>
        <taxon>Pseudomonadota</taxon>
        <taxon>Alphaproteobacteria</taxon>
        <taxon>Rhodospirillales</taxon>
        <taxon>Azospirillaceae</taxon>
        <taxon>Azospirillum</taxon>
    </lineage>
</organism>
<keyword evidence="1" id="KW-0472">Membrane</keyword>
<dbReference type="RefSeq" id="WP_306712135.1">
    <property type="nucleotide sequence ID" value="NZ_JAUJFI010000298.1"/>
</dbReference>
<gene>
    <name evidence="3" type="ORF">QSG27_28355</name>
</gene>
<evidence type="ECO:0000313" key="4">
    <source>
        <dbReference type="Proteomes" id="UP001227317"/>
    </source>
</evidence>
<evidence type="ECO:0000256" key="1">
    <source>
        <dbReference type="SAM" id="Phobius"/>
    </source>
</evidence>
<feature type="transmembrane region" description="Helical" evidence="1">
    <location>
        <begin position="114"/>
        <end position="140"/>
    </location>
</feature>
<feature type="signal peptide" evidence="2">
    <location>
        <begin position="1"/>
        <end position="23"/>
    </location>
</feature>
<reference evidence="3 4" key="1">
    <citation type="submission" date="2023-06" db="EMBL/GenBank/DDBJ databases">
        <title>Azospirillum isscasensis sp.nov, a bacterium isolated from rhizosphere soil of rice.</title>
        <authorList>
            <person name="Wang H."/>
        </authorList>
    </citation>
    <scope>NUCLEOTIDE SEQUENCE [LARGE SCALE GENOMIC DNA]</scope>
    <source>
        <strain evidence="3 4">C340-1</strain>
    </source>
</reference>
<proteinExistence type="predicted"/>
<keyword evidence="4" id="KW-1185">Reference proteome</keyword>
<name>A0ABU0WQW1_9PROT</name>
<dbReference type="EMBL" id="JAUJFI010000298">
    <property type="protein sequence ID" value="MDQ2106633.1"/>
    <property type="molecule type" value="Genomic_DNA"/>
</dbReference>